<keyword evidence="1" id="KW-0238">DNA-binding</keyword>
<name>A0A5D0G2T3_9FLAO</name>
<dbReference type="SUPFAM" id="SSF47413">
    <property type="entry name" value="lambda repressor-like DNA-binding domains"/>
    <property type="match status" value="1"/>
</dbReference>
<dbReference type="GO" id="GO:0005829">
    <property type="term" value="C:cytosol"/>
    <property type="evidence" value="ECO:0007669"/>
    <property type="project" value="TreeGrafter"/>
</dbReference>
<dbReference type="InterPro" id="IPR001387">
    <property type="entry name" value="Cro/C1-type_HTH"/>
</dbReference>
<dbReference type="InterPro" id="IPR010982">
    <property type="entry name" value="Lambda_DNA-bd_dom_sf"/>
</dbReference>
<organism evidence="3 4">
    <name type="scientific">Formosa maritima</name>
    <dbReference type="NCBI Taxonomy" id="2592046"/>
    <lineage>
        <taxon>Bacteria</taxon>
        <taxon>Pseudomonadati</taxon>
        <taxon>Bacteroidota</taxon>
        <taxon>Flavobacteriia</taxon>
        <taxon>Flavobacteriales</taxon>
        <taxon>Flavobacteriaceae</taxon>
        <taxon>Formosa</taxon>
    </lineage>
</organism>
<evidence type="ECO:0000256" key="1">
    <source>
        <dbReference type="ARBA" id="ARBA00023125"/>
    </source>
</evidence>
<gene>
    <name evidence="3" type="ORF">FVF61_10340</name>
</gene>
<accession>A0A5D0G2T3</accession>
<dbReference type="CDD" id="cd00093">
    <property type="entry name" value="HTH_XRE"/>
    <property type="match status" value="1"/>
</dbReference>
<protein>
    <submittedName>
        <fullName evidence="3">Helix-turn-helix transcriptional regulator</fullName>
    </submittedName>
</protein>
<dbReference type="RefSeq" id="WP_148456038.1">
    <property type="nucleotide sequence ID" value="NZ_VSFC01000052.1"/>
</dbReference>
<dbReference type="SMART" id="SM00530">
    <property type="entry name" value="HTH_XRE"/>
    <property type="match status" value="1"/>
</dbReference>
<dbReference type="OrthoDB" id="2902336at2"/>
<evidence type="ECO:0000259" key="2">
    <source>
        <dbReference type="PROSITE" id="PS50943"/>
    </source>
</evidence>
<reference evidence="3 4" key="1">
    <citation type="submission" date="2019-08" db="EMBL/GenBank/DDBJ databases">
        <title>Formosa sediminis sp. nov., isolated from marine sediment.</title>
        <authorList>
            <person name="Cao W.R."/>
        </authorList>
    </citation>
    <scope>NUCLEOTIDE SEQUENCE [LARGE SCALE GENOMIC DNA]</scope>
    <source>
        <strain evidence="3 4">1494</strain>
    </source>
</reference>
<dbReference type="EMBL" id="VSFC01000052">
    <property type="protein sequence ID" value="TYA53054.1"/>
    <property type="molecule type" value="Genomic_DNA"/>
</dbReference>
<sequence>MDDKEQLQLAIGKRVKSLREERDIPQQDLAAKCNIEKSNLSRLEAGGTNPTLYTLKRIADNLGISLCDIVNLEDKK</sequence>
<dbReference type="GO" id="GO:0003677">
    <property type="term" value="F:DNA binding"/>
    <property type="evidence" value="ECO:0007669"/>
    <property type="project" value="UniProtKB-KW"/>
</dbReference>
<dbReference type="Gene3D" id="1.10.260.40">
    <property type="entry name" value="lambda repressor-like DNA-binding domains"/>
    <property type="match status" value="1"/>
</dbReference>
<dbReference type="PROSITE" id="PS50943">
    <property type="entry name" value="HTH_CROC1"/>
    <property type="match status" value="1"/>
</dbReference>
<dbReference type="PANTHER" id="PTHR46797:SF1">
    <property type="entry name" value="METHYLPHOSPHONATE SYNTHASE"/>
    <property type="match status" value="1"/>
</dbReference>
<feature type="domain" description="HTH cro/C1-type" evidence="2">
    <location>
        <begin position="15"/>
        <end position="69"/>
    </location>
</feature>
<dbReference type="Pfam" id="PF01381">
    <property type="entry name" value="HTH_3"/>
    <property type="match status" value="1"/>
</dbReference>
<dbReference type="AlphaFoldDB" id="A0A5D0G2T3"/>
<keyword evidence="4" id="KW-1185">Reference proteome</keyword>
<dbReference type="InterPro" id="IPR050807">
    <property type="entry name" value="TransReg_Diox_bact_type"/>
</dbReference>
<comment type="caution">
    <text evidence="3">The sequence shown here is derived from an EMBL/GenBank/DDBJ whole genome shotgun (WGS) entry which is preliminary data.</text>
</comment>
<dbReference type="Proteomes" id="UP000324550">
    <property type="component" value="Unassembled WGS sequence"/>
</dbReference>
<evidence type="ECO:0000313" key="3">
    <source>
        <dbReference type="EMBL" id="TYA53054.1"/>
    </source>
</evidence>
<evidence type="ECO:0000313" key="4">
    <source>
        <dbReference type="Proteomes" id="UP000324550"/>
    </source>
</evidence>
<dbReference type="PANTHER" id="PTHR46797">
    <property type="entry name" value="HTH-TYPE TRANSCRIPTIONAL REGULATOR"/>
    <property type="match status" value="1"/>
</dbReference>
<proteinExistence type="predicted"/>
<dbReference type="GO" id="GO:0003700">
    <property type="term" value="F:DNA-binding transcription factor activity"/>
    <property type="evidence" value="ECO:0007669"/>
    <property type="project" value="TreeGrafter"/>
</dbReference>